<evidence type="ECO:0000313" key="2">
    <source>
        <dbReference type="Proteomes" id="UP001244011"/>
    </source>
</evidence>
<keyword evidence="2" id="KW-1185">Reference proteome</keyword>
<dbReference type="EMBL" id="MU838997">
    <property type="protein sequence ID" value="KAK1772388.1"/>
    <property type="molecule type" value="Genomic_DNA"/>
</dbReference>
<protein>
    <submittedName>
        <fullName evidence="1">NAD(P)-binding protein</fullName>
    </submittedName>
</protein>
<organism evidence="1 2">
    <name type="scientific">Phialemonium atrogriseum</name>
    <dbReference type="NCBI Taxonomy" id="1093897"/>
    <lineage>
        <taxon>Eukaryota</taxon>
        <taxon>Fungi</taxon>
        <taxon>Dikarya</taxon>
        <taxon>Ascomycota</taxon>
        <taxon>Pezizomycotina</taxon>
        <taxon>Sordariomycetes</taxon>
        <taxon>Sordariomycetidae</taxon>
        <taxon>Cephalothecales</taxon>
        <taxon>Cephalothecaceae</taxon>
        <taxon>Phialemonium</taxon>
    </lineage>
</organism>
<proteinExistence type="predicted"/>
<dbReference type="Pfam" id="PF00106">
    <property type="entry name" value="adh_short"/>
    <property type="match status" value="1"/>
</dbReference>
<sequence length="251" mass="26855">MASKFFAVVAGVGAGTGRSVALRFAKAYPVVLLARKPESYNDIVAEIKQGGGQAIGISTDTADPKSVASAFETIKKELPDKKLAAAVFNVGAGLSRKGFLDLTLDDLRASLEGNAHGLFNFAKRVVPLLLESVDDSPHPPTLIITGATASLRGSVRFGDMAAGKFAVRALGQSLAREFAPQGIHVAHTIVDGVIDIPRTKHYEVNGGKPDGKIDPDAAKSTQIAESYWYLHTQPRSHFTQELDIRPYVEKF</sequence>
<dbReference type="AlphaFoldDB" id="A0AAJ0C905"/>
<dbReference type="InterPro" id="IPR036291">
    <property type="entry name" value="NAD(P)-bd_dom_sf"/>
</dbReference>
<dbReference type="Gene3D" id="3.40.50.720">
    <property type="entry name" value="NAD(P)-binding Rossmann-like Domain"/>
    <property type="match status" value="1"/>
</dbReference>
<dbReference type="PANTHER" id="PTHR43431">
    <property type="entry name" value="OXIDOREDUCTASE, SHORT CHAIN DEHYDROGENASE/REDUCTASE FAMILY (AFU_ORTHOLOGUE AFUA_5G14000)"/>
    <property type="match status" value="1"/>
</dbReference>
<evidence type="ECO:0000313" key="1">
    <source>
        <dbReference type="EMBL" id="KAK1772388.1"/>
    </source>
</evidence>
<dbReference type="PANTHER" id="PTHR43431:SF7">
    <property type="entry name" value="OXIDOREDUCTASE, SHORT CHAIN DEHYDROGENASE_REDUCTASE FAMILY (AFU_ORTHOLOGUE AFUA_5G14000)"/>
    <property type="match status" value="1"/>
</dbReference>
<dbReference type="Proteomes" id="UP001244011">
    <property type="component" value="Unassembled WGS sequence"/>
</dbReference>
<accession>A0AAJ0C905</accession>
<comment type="caution">
    <text evidence="1">The sequence shown here is derived from an EMBL/GenBank/DDBJ whole genome shotgun (WGS) entry which is preliminary data.</text>
</comment>
<dbReference type="GeneID" id="85307426"/>
<gene>
    <name evidence="1" type="ORF">QBC33DRAFT_443782</name>
</gene>
<reference evidence="1" key="1">
    <citation type="submission" date="2023-06" db="EMBL/GenBank/DDBJ databases">
        <title>Genome-scale phylogeny and comparative genomics of the fungal order Sordariales.</title>
        <authorList>
            <consortium name="Lawrence Berkeley National Laboratory"/>
            <person name="Hensen N."/>
            <person name="Bonometti L."/>
            <person name="Westerberg I."/>
            <person name="Brannstrom I.O."/>
            <person name="Guillou S."/>
            <person name="Cros-Aarteil S."/>
            <person name="Calhoun S."/>
            <person name="Haridas S."/>
            <person name="Kuo A."/>
            <person name="Mondo S."/>
            <person name="Pangilinan J."/>
            <person name="Riley R."/>
            <person name="Labutti K."/>
            <person name="Andreopoulos B."/>
            <person name="Lipzen A."/>
            <person name="Chen C."/>
            <person name="Yanf M."/>
            <person name="Daum C."/>
            <person name="Ng V."/>
            <person name="Clum A."/>
            <person name="Steindorff A."/>
            <person name="Ohm R."/>
            <person name="Martin F."/>
            <person name="Silar P."/>
            <person name="Natvig D."/>
            <person name="Lalanne C."/>
            <person name="Gautier V."/>
            <person name="Ament-Velasquez S.L."/>
            <person name="Kruys A."/>
            <person name="Hutchinson M.I."/>
            <person name="Powell A.J."/>
            <person name="Barry K."/>
            <person name="Miller A.N."/>
            <person name="Grigoriev I.V."/>
            <person name="Debuchy R."/>
            <person name="Gladieux P."/>
            <person name="Thoren M.H."/>
            <person name="Johannesson H."/>
        </authorList>
    </citation>
    <scope>NUCLEOTIDE SEQUENCE</scope>
    <source>
        <strain evidence="1">8032-3</strain>
    </source>
</reference>
<dbReference type="SUPFAM" id="SSF51735">
    <property type="entry name" value="NAD(P)-binding Rossmann-fold domains"/>
    <property type="match status" value="1"/>
</dbReference>
<name>A0AAJ0C905_9PEZI</name>
<dbReference type="RefSeq" id="XP_060288601.1">
    <property type="nucleotide sequence ID" value="XM_060424239.1"/>
</dbReference>
<dbReference type="InterPro" id="IPR002347">
    <property type="entry name" value="SDR_fam"/>
</dbReference>